<dbReference type="InterPro" id="IPR036220">
    <property type="entry name" value="UDP-Glc/GDP-Man_DH_C_sf"/>
</dbReference>
<dbReference type="Pfam" id="PF03720">
    <property type="entry name" value="UDPG_MGDP_dh_C"/>
    <property type="match status" value="1"/>
</dbReference>
<dbReference type="SUPFAM" id="SSF52413">
    <property type="entry name" value="UDP-glucose/GDP-mannose dehydrogenase C-terminal domain"/>
    <property type="match status" value="1"/>
</dbReference>
<evidence type="ECO:0000256" key="1">
    <source>
        <dbReference type="ARBA" id="ARBA00023002"/>
    </source>
</evidence>
<dbReference type="GO" id="GO:0016628">
    <property type="term" value="F:oxidoreductase activity, acting on the CH-CH group of donors, NAD or NADP as acceptor"/>
    <property type="evidence" value="ECO:0007669"/>
    <property type="project" value="InterPro"/>
</dbReference>
<dbReference type="InterPro" id="IPR028359">
    <property type="entry name" value="UDP_ManNAc/GlcNAc_DH"/>
</dbReference>
<sequence>MINIIGLGYIGLPTALMFAKNGIKVVGTDYNANLVKSLTEGRLTFEEDGLENLFQEALSNGIEFTTEYQKTHTYILAVPTPYIKESKKLDPRYVISAVNSVLEVCERGASIIIESTISPGTTDKYIRPEIEKRGYVLGEDVHLVHAPERIIPGNMIYELENNARTIGADNLEMAKKVKGLYANFCKAEIVVTDIRTAEMSKVIENTYRDINIAFANELAKICRTDNMDVYEIIRIANMHPRVNILQPGPGVGGHCISVDPWFLVGDYPDLTNLILTARKINDSMPRHVLGRIRDIMRDHGIRDISKVGLYGLTYKENVDDTRESPTLQLLERMDEHLAIGVKVFDPLIKERIVEHQFMYFEDFLNEIEILVVMVGHDHIKNNTDLIKDKLILDTKNICNLNSCYKL</sequence>
<dbReference type="Proteomes" id="UP000366051">
    <property type="component" value="Chromosome"/>
</dbReference>
<reference evidence="6" key="1">
    <citation type="submission" date="2019-11" db="EMBL/GenBank/DDBJ databases">
        <title>Genome sequence of Heliorestis convoluta strain HH, an alkaliphilic and minimalistic phototrophic bacterium from a soda lake in Egypt.</title>
        <authorList>
            <person name="Dewey E.D."/>
            <person name="Stokes L.M."/>
            <person name="Burchell B.M."/>
            <person name="Shaffer K.N."/>
            <person name="Huntington A.M."/>
            <person name="Baker J.M."/>
            <person name="Nadendla S."/>
            <person name="Giglio M.G."/>
            <person name="Touchman J.W."/>
            <person name="Blankenship R.E."/>
            <person name="Madigan M.T."/>
            <person name="Sattley W.M."/>
        </authorList>
    </citation>
    <scope>NUCLEOTIDE SEQUENCE [LARGE SCALE GENOMIC DNA]</scope>
    <source>
        <strain evidence="6">HH</strain>
    </source>
</reference>
<evidence type="ECO:0000259" key="4">
    <source>
        <dbReference type="SMART" id="SM00984"/>
    </source>
</evidence>
<dbReference type="InterPro" id="IPR014027">
    <property type="entry name" value="UDP-Glc/GDP-Man_DH_C"/>
</dbReference>
<dbReference type="NCBIfam" id="TIGR03026">
    <property type="entry name" value="NDP-sugDHase"/>
    <property type="match status" value="1"/>
</dbReference>
<dbReference type="SMART" id="SM00984">
    <property type="entry name" value="UDPG_MGDP_dh_C"/>
    <property type="match status" value="1"/>
</dbReference>
<dbReference type="AlphaFoldDB" id="A0A5Q2N0L5"/>
<dbReference type="Pfam" id="PF00984">
    <property type="entry name" value="UDPG_MGDP_dh"/>
    <property type="match status" value="1"/>
</dbReference>
<dbReference type="RefSeq" id="WP_153724711.1">
    <property type="nucleotide sequence ID" value="NZ_CP045875.1"/>
</dbReference>
<dbReference type="InterPro" id="IPR008927">
    <property type="entry name" value="6-PGluconate_DH-like_C_sf"/>
</dbReference>
<dbReference type="PIRSF" id="PIRSF000124">
    <property type="entry name" value="UDPglc_GDPman_dh"/>
    <property type="match status" value="1"/>
</dbReference>
<comment type="similarity">
    <text evidence="3">Belongs to the UDP-glucose/GDP-mannose dehydrogenase family.</text>
</comment>
<dbReference type="GO" id="GO:0003979">
    <property type="term" value="F:UDP-glucose 6-dehydrogenase activity"/>
    <property type="evidence" value="ECO:0007669"/>
    <property type="project" value="UniProtKB-EC"/>
</dbReference>
<accession>A0A5Q2N0L5</accession>
<dbReference type="KEGG" id="hcv:FTV88_1156"/>
<protein>
    <submittedName>
        <fullName evidence="5">Nucleotide sugar dehydrogenase, putative</fullName>
        <ecNumber evidence="5">1.1.1.22</ecNumber>
    </submittedName>
</protein>
<dbReference type="InterPro" id="IPR036291">
    <property type="entry name" value="NAD(P)-bd_dom_sf"/>
</dbReference>
<evidence type="ECO:0000256" key="3">
    <source>
        <dbReference type="PIRNR" id="PIRNR000124"/>
    </source>
</evidence>
<dbReference type="EC" id="1.1.1.22" evidence="5"/>
<evidence type="ECO:0000256" key="2">
    <source>
        <dbReference type="ARBA" id="ARBA00023027"/>
    </source>
</evidence>
<dbReference type="GO" id="GO:0051287">
    <property type="term" value="F:NAD binding"/>
    <property type="evidence" value="ECO:0007669"/>
    <property type="project" value="InterPro"/>
</dbReference>
<dbReference type="OrthoDB" id="9803238at2"/>
<dbReference type="PANTHER" id="PTHR43491">
    <property type="entry name" value="UDP-N-ACETYL-D-MANNOSAMINE DEHYDROGENASE"/>
    <property type="match status" value="1"/>
</dbReference>
<dbReference type="SUPFAM" id="SSF48179">
    <property type="entry name" value="6-phosphogluconate dehydrogenase C-terminal domain-like"/>
    <property type="match status" value="1"/>
</dbReference>
<dbReference type="InterPro" id="IPR001732">
    <property type="entry name" value="UDP-Glc/GDP-Man_DH_N"/>
</dbReference>
<dbReference type="InterPro" id="IPR014026">
    <property type="entry name" value="UDP-Glc/GDP-Man_DH_dimer"/>
</dbReference>
<evidence type="ECO:0000313" key="6">
    <source>
        <dbReference type="Proteomes" id="UP000366051"/>
    </source>
</evidence>
<dbReference type="Pfam" id="PF03721">
    <property type="entry name" value="UDPG_MGDP_dh_N"/>
    <property type="match status" value="1"/>
</dbReference>
<evidence type="ECO:0000313" key="5">
    <source>
        <dbReference type="EMBL" id="QGG47303.1"/>
    </source>
</evidence>
<keyword evidence="1 5" id="KW-0560">Oxidoreductase</keyword>
<dbReference type="GO" id="GO:0000271">
    <property type="term" value="P:polysaccharide biosynthetic process"/>
    <property type="evidence" value="ECO:0007669"/>
    <property type="project" value="InterPro"/>
</dbReference>
<dbReference type="EMBL" id="CP045875">
    <property type="protein sequence ID" value="QGG47303.1"/>
    <property type="molecule type" value="Genomic_DNA"/>
</dbReference>
<keyword evidence="2" id="KW-0520">NAD</keyword>
<organism evidence="5 6">
    <name type="scientific">Heliorestis convoluta</name>
    <dbReference type="NCBI Taxonomy" id="356322"/>
    <lineage>
        <taxon>Bacteria</taxon>
        <taxon>Bacillati</taxon>
        <taxon>Bacillota</taxon>
        <taxon>Clostridia</taxon>
        <taxon>Eubacteriales</taxon>
        <taxon>Heliobacteriaceae</taxon>
        <taxon>Heliorestis</taxon>
    </lineage>
</organism>
<proteinExistence type="inferred from homology"/>
<dbReference type="InterPro" id="IPR017476">
    <property type="entry name" value="UDP-Glc/GDP-Man"/>
</dbReference>
<gene>
    <name evidence="5" type="ORF">FTV88_1156</name>
</gene>
<dbReference type="PIRSF" id="PIRSF500136">
    <property type="entry name" value="UDP_ManNAc_DH"/>
    <property type="match status" value="1"/>
</dbReference>
<feature type="domain" description="UDP-glucose/GDP-mannose dehydrogenase C-terminal" evidence="4">
    <location>
        <begin position="308"/>
        <end position="400"/>
    </location>
</feature>
<dbReference type="Gene3D" id="3.40.50.720">
    <property type="entry name" value="NAD(P)-binding Rossmann-like Domain"/>
    <property type="match status" value="2"/>
</dbReference>
<dbReference type="PANTHER" id="PTHR43491:SF1">
    <property type="entry name" value="UDP-N-ACETYL-D-MANNOSAMINE DEHYDROGENASE"/>
    <property type="match status" value="1"/>
</dbReference>
<keyword evidence="6" id="KW-1185">Reference proteome</keyword>
<dbReference type="SUPFAM" id="SSF51735">
    <property type="entry name" value="NAD(P)-binding Rossmann-fold domains"/>
    <property type="match status" value="1"/>
</dbReference>
<name>A0A5Q2N0L5_9FIRM</name>